<feature type="compositionally biased region" description="Polar residues" evidence="1">
    <location>
        <begin position="87"/>
        <end position="100"/>
    </location>
</feature>
<name>A0AAD5RU91_9PEZI</name>
<organism evidence="2 3">
    <name type="scientific">Zalerion maritima</name>
    <dbReference type="NCBI Taxonomy" id="339359"/>
    <lineage>
        <taxon>Eukaryota</taxon>
        <taxon>Fungi</taxon>
        <taxon>Dikarya</taxon>
        <taxon>Ascomycota</taxon>
        <taxon>Pezizomycotina</taxon>
        <taxon>Sordariomycetes</taxon>
        <taxon>Lulworthiomycetidae</taxon>
        <taxon>Lulworthiales</taxon>
        <taxon>Lulworthiaceae</taxon>
        <taxon>Zalerion</taxon>
    </lineage>
</organism>
<sequence length="213" mass="23461">MSIYSEHWKNAHLLSKKTKDIHKISEEHYTKVTKVTHKFHRRPQEEKLQRIRAALLPDEFHTDENLPCSLPPICNSSPWPPPLPSSRVASQIQGPQNCSTRHMPLRCPRQVKNEGTAGGRASRGLASSLRIFLDAMQSDGYIPPSPALTSCPPQQTNSDVPSADFQPPSSTPFFEFEHLPPSCTTHSRDHGESLASYGPTLLPAGSPGPPSSS</sequence>
<evidence type="ECO:0000313" key="2">
    <source>
        <dbReference type="EMBL" id="KAJ2903787.1"/>
    </source>
</evidence>
<feature type="region of interest" description="Disordered" evidence="1">
    <location>
        <begin position="143"/>
        <end position="213"/>
    </location>
</feature>
<gene>
    <name evidence="2" type="ORF">MKZ38_009353</name>
</gene>
<protein>
    <submittedName>
        <fullName evidence="2">Uncharacterized protein</fullName>
    </submittedName>
</protein>
<dbReference type="AlphaFoldDB" id="A0AAD5RU91"/>
<feature type="compositionally biased region" description="Polar residues" evidence="1">
    <location>
        <begin position="147"/>
        <end position="160"/>
    </location>
</feature>
<reference evidence="2" key="1">
    <citation type="submission" date="2022-07" db="EMBL/GenBank/DDBJ databases">
        <title>Draft genome sequence of Zalerion maritima ATCC 34329, a (micro)plastics degrading marine fungus.</title>
        <authorList>
            <person name="Paco A."/>
            <person name="Goncalves M.F.M."/>
            <person name="Rocha-Santos T.A.P."/>
            <person name="Alves A."/>
        </authorList>
    </citation>
    <scope>NUCLEOTIDE SEQUENCE</scope>
    <source>
        <strain evidence="2">ATCC 34329</strain>
    </source>
</reference>
<dbReference type="EMBL" id="JAKWBI020000071">
    <property type="protein sequence ID" value="KAJ2903787.1"/>
    <property type="molecule type" value="Genomic_DNA"/>
</dbReference>
<feature type="region of interest" description="Disordered" evidence="1">
    <location>
        <begin position="84"/>
        <end position="103"/>
    </location>
</feature>
<keyword evidence="3" id="KW-1185">Reference proteome</keyword>
<comment type="caution">
    <text evidence="2">The sequence shown here is derived from an EMBL/GenBank/DDBJ whole genome shotgun (WGS) entry which is preliminary data.</text>
</comment>
<proteinExistence type="predicted"/>
<accession>A0AAD5RU91</accession>
<dbReference type="Proteomes" id="UP001201980">
    <property type="component" value="Unassembled WGS sequence"/>
</dbReference>
<evidence type="ECO:0000313" key="3">
    <source>
        <dbReference type="Proteomes" id="UP001201980"/>
    </source>
</evidence>
<evidence type="ECO:0000256" key="1">
    <source>
        <dbReference type="SAM" id="MobiDB-lite"/>
    </source>
</evidence>